<sequence length="97" mass="11142">LRHPPPCACNLLQFAIYDLFLQKIPNRYGPEIDDFPSRNLSTGSNGCFLRFVITQLMRMMMTTCRWSCTSAREKKNCFACVVSDADRESEACPPWND</sequence>
<protein>
    <submittedName>
        <fullName evidence="1">Uncharacterized protein</fullName>
    </submittedName>
</protein>
<organism evidence="1 2">
    <name type="scientific">Pristionchus mayeri</name>
    <dbReference type="NCBI Taxonomy" id="1317129"/>
    <lineage>
        <taxon>Eukaryota</taxon>
        <taxon>Metazoa</taxon>
        <taxon>Ecdysozoa</taxon>
        <taxon>Nematoda</taxon>
        <taxon>Chromadorea</taxon>
        <taxon>Rhabditida</taxon>
        <taxon>Rhabditina</taxon>
        <taxon>Diplogasteromorpha</taxon>
        <taxon>Diplogasteroidea</taxon>
        <taxon>Neodiplogasteridae</taxon>
        <taxon>Pristionchus</taxon>
    </lineage>
</organism>
<gene>
    <name evidence="1" type="ORF">PMAYCL1PPCAC_27285</name>
</gene>
<evidence type="ECO:0000313" key="1">
    <source>
        <dbReference type="EMBL" id="GMR57090.1"/>
    </source>
</evidence>
<evidence type="ECO:0000313" key="2">
    <source>
        <dbReference type="Proteomes" id="UP001328107"/>
    </source>
</evidence>
<dbReference type="AlphaFoldDB" id="A0AAN5IAH5"/>
<keyword evidence="2" id="KW-1185">Reference proteome</keyword>
<feature type="non-terminal residue" evidence="1">
    <location>
        <position position="1"/>
    </location>
</feature>
<reference evidence="2" key="1">
    <citation type="submission" date="2022-10" db="EMBL/GenBank/DDBJ databases">
        <title>Genome assembly of Pristionchus species.</title>
        <authorList>
            <person name="Yoshida K."/>
            <person name="Sommer R.J."/>
        </authorList>
    </citation>
    <scope>NUCLEOTIDE SEQUENCE [LARGE SCALE GENOMIC DNA]</scope>
    <source>
        <strain evidence="2">RS5460</strain>
    </source>
</reference>
<proteinExistence type="predicted"/>
<comment type="caution">
    <text evidence="1">The sequence shown here is derived from an EMBL/GenBank/DDBJ whole genome shotgun (WGS) entry which is preliminary data.</text>
</comment>
<name>A0AAN5IAH5_9BILA</name>
<accession>A0AAN5IAH5</accession>
<dbReference type="EMBL" id="BTRK01000006">
    <property type="protein sequence ID" value="GMR57090.1"/>
    <property type="molecule type" value="Genomic_DNA"/>
</dbReference>
<dbReference type="Proteomes" id="UP001328107">
    <property type="component" value="Unassembled WGS sequence"/>
</dbReference>